<dbReference type="InterPro" id="IPR047738">
    <property type="entry name" value="SAV_2336-like_N"/>
</dbReference>
<evidence type="ECO:0000256" key="1">
    <source>
        <dbReference type="ARBA" id="ARBA00005820"/>
    </source>
</evidence>
<dbReference type="SUPFAM" id="SSF56784">
    <property type="entry name" value="HAD-like"/>
    <property type="match status" value="1"/>
</dbReference>
<dbReference type="Gene3D" id="1.25.40.10">
    <property type="entry name" value="Tetratricopeptide repeat domain"/>
    <property type="match status" value="1"/>
</dbReference>
<feature type="region of interest" description="Disordered" evidence="6">
    <location>
        <begin position="1228"/>
        <end position="1257"/>
    </location>
</feature>
<keyword evidence="5" id="KW-0804">Transcription</keyword>
<dbReference type="GO" id="GO:0000160">
    <property type="term" value="P:phosphorelay signal transduction system"/>
    <property type="evidence" value="ECO:0007669"/>
    <property type="project" value="UniProtKB-KW"/>
</dbReference>
<protein>
    <submittedName>
        <fullName evidence="8">Protein kinase</fullName>
    </submittedName>
</protein>
<dbReference type="EMBL" id="VJZC01000288">
    <property type="protein sequence ID" value="MPY61298.1"/>
    <property type="molecule type" value="Genomic_DNA"/>
</dbReference>
<feature type="non-terminal residue" evidence="8">
    <location>
        <position position="1"/>
    </location>
</feature>
<dbReference type="PROSITE" id="PS50011">
    <property type="entry name" value="PROTEIN_KINASE_DOM"/>
    <property type="match status" value="1"/>
</dbReference>
<dbReference type="InterPro" id="IPR000719">
    <property type="entry name" value="Prot_kinase_dom"/>
</dbReference>
<dbReference type="PANTHER" id="PTHR35807">
    <property type="entry name" value="TRANSCRIPTIONAL REGULATOR REDD-RELATED"/>
    <property type="match status" value="1"/>
</dbReference>
<keyword evidence="2" id="KW-0902">Two-component regulatory system</keyword>
<sequence>PPMLSHPLALQRALRPLKRRVPAPFGQEVDEEATAHRIARLGAAPRWWQPVLRPATERWLTLHLVDDSGPTMPVWGPLVRELRTALAQSGVFRTVESHRLAADGTVRRPGSQESYADGRTVTLIVSDCMGPQWREGAAGDRWYRTLRRWAARMPVAVVQPLPEHLWRTTALPAATARLSAPSPAAPNSAYEVESYVTDVAEPGSLPVPVLEPSAPWLANWSKLLGRAGQLPGSVALLGPVPPLDPVDELGRSDVERLSPEELVLRFRSVASPEAFRLAGHLALGRPELPVMRLLQAAIEPEPRPQHLAEVILSGLLTTVPGPAGSYAFRPGVRELLLRTLPRTAHGRTSELLARVGALIDERAGVAAREFRIAAPGDGDVPARGEPFAAVRAESLRRLGGAPAGDARVVLGRYRLVRRLGMSSPQAWLAQDTRLERVVVVYEYSSRREHEPFLERARLLAGIRSPHVIAVHDHGVEGDVPYLVTEFVDGVSVAELTAEGGFRLPSWLMAPLARQVAQGLEAVHEQGLVHGRFAPPALLLSPDGTVKITGFALGNVHGRTESKDLEDFGRLLIDLGGGLATPDDRPKPRLPRRLALFRARFPVAADRLLNPSLDVQRQGRSLFLAPSFTEVLDAVAADRYQYRLLGPVRISRQNPRPIGDGAPQALLCMLLLRNGRTVTNDELIEGLWGQHPPEHPHRELAVLASSLRTALGPGLLATTADGYALHARPTTIDVLRCEDLVARVKSRRAEGDPAAARASLQYALDLWHGDPLDGVPGPAAGAARTRLRALRLSLYVTRAELDLELGHFEQAAADLAPLLQEYPDHEDLRRLHTLAQRGAPESGRATLTVEITGADPHPDAHRLLGRTLPWLLSLGDLDPSRYELLARDNGYVVVTEPGAPVLPVLHAVLRELPGALLEVDGPPGIRVTFWHTARFARADHPAAPPDLRSALGQSPTDVVVVLSAVLYRELTAATGLPVDTAGFRPLRGPSPDAPPLAWYLPLDLPEPAPEPGQRDLVRGPFAVRHLAQIRPPRQGRSAVVYTEPDGTPTVLDPDGPHLDRPVPSRITYYEVDLTPQQAARQLLLPGAGRTTFVASAELSWQVDDPLAFVRGESSDVAEQLFEHLAREAARITRRHPLRWAGTAQRAVHESLRGWPVPGLSVTFAMRLSPGPSPRLDQITRDRGEGTAPADDLALVLADTESVLLGFDGTLARVPASRRTRMADALTTHLDELRRSDDAPDGAEPLLQGPPAHLREEHPDPLGLLRSLADHRLAPEIGRALDGIEQRHLGAAVPTPFAGPLVYALADRGLGVAVVTDHSSDAVAAYLARRGLTGPTSGGVHGRSDDPALLLPHPDCLLRALERLGTAPDDAVLIGSSVVELTAASALGLPFIGYATGQEEERRLREAGCRYTVTSLEPLLKAVRPA</sequence>
<dbReference type="PANTHER" id="PTHR35807:SF1">
    <property type="entry name" value="TRANSCRIPTIONAL REGULATOR REDD"/>
    <property type="match status" value="1"/>
</dbReference>
<dbReference type="InterPro" id="IPR023214">
    <property type="entry name" value="HAD_sf"/>
</dbReference>
<dbReference type="GO" id="GO:0004672">
    <property type="term" value="F:protein kinase activity"/>
    <property type="evidence" value="ECO:0007669"/>
    <property type="project" value="InterPro"/>
</dbReference>
<evidence type="ECO:0000313" key="8">
    <source>
        <dbReference type="EMBL" id="MPY61298.1"/>
    </source>
</evidence>
<dbReference type="Pfam" id="PF03704">
    <property type="entry name" value="BTAD"/>
    <property type="match status" value="1"/>
</dbReference>
<evidence type="ECO:0000259" key="7">
    <source>
        <dbReference type="PROSITE" id="PS50011"/>
    </source>
</evidence>
<feature type="region of interest" description="Disordered" evidence="6">
    <location>
        <begin position="1033"/>
        <end position="1057"/>
    </location>
</feature>
<dbReference type="NCBIfam" id="NF041121">
    <property type="entry name" value="SAV_2336_NTERM"/>
    <property type="match status" value="1"/>
</dbReference>
<dbReference type="Gene3D" id="1.10.510.10">
    <property type="entry name" value="Transferase(Phosphotransferase) domain 1"/>
    <property type="match status" value="1"/>
</dbReference>
<dbReference type="InterPro" id="IPR005158">
    <property type="entry name" value="BTAD"/>
</dbReference>
<evidence type="ECO:0000313" key="9">
    <source>
        <dbReference type="Proteomes" id="UP000400924"/>
    </source>
</evidence>
<name>A0A5N8XQQ4_9ACTN</name>
<dbReference type="SUPFAM" id="SSF48452">
    <property type="entry name" value="TPR-like"/>
    <property type="match status" value="1"/>
</dbReference>
<dbReference type="InterPro" id="IPR016032">
    <property type="entry name" value="Sig_transdc_resp-reg_C-effctor"/>
</dbReference>
<evidence type="ECO:0000256" key="3">
    <source>
        <dbReference type="ARBA" id="ARBA00023015"/>
    </source>
</evidence>
<dbReference type="SUPFAM" id="SSF56112">
    <property type="entry name" value="Protein kinase-like (PK-like)"/>
    <property type="match status" value="1"/>
</dbReference>
<keyword evidence="9" id="KW-1185">Reference proteome</keyword>
<comment type="similarity">
    <text evidence="1">Belongs to the AfsR/DnrI/RedD regulatory family.</text>
</comment>
<dbReference type="RefSeq" id="WP_152774734.1">
    <property type="nucleotide sequence ID" value="NZ_VJZC01000288.1"/>
</dbReference>
<dbReference type="InterPro" id="IPR001867">
    <property type="entry name" value="OmpR/PhoB-type_DNA-bd"/>
</dbReference>
<keyword evidence="4" id="KW-0238">DNA-binding</keyword>
<evidence type="ECO:0000256" key="4">
    <source>
        <dbReference type="ARBA" id="ARBA00023125"/>
    </source>
</evidence>
<proteinExistence type="inferred from homology"/>
<accession>A0A5N8XQQ4</accession>
<organism evidence="8 9">
    <name type="scientific">Streptomyces spongiae</name>
    <dbReference type="NCBI Taxonomy" id="565072"/>
    <lineage>
        <taxon>Bacteria</taxon>
        <taxon>Bacillati</taxon>
        <taxon>Actinomycetota</taxon>
        <taxon>Actinomycetes</taxon>
        <taxon>Kitasatosporales</taxon>
        <taxon>Streptomycetaceae</taxon>
        <taxon>Streptomyces</taxon>
    </lineage>
</organism>
<dbReference type="InterPro" id="IPR051677">
    <property type="entry name" value="AfsR-DnrI-RedD_regulator"/>
</dbReference>
<dbReference type="InterPro" id="IPR036412">
    <property type="entry name" value="HAD-like_sf"/>
</dbReference>
<dbReference type="SMART" id="SM00220">
    <property type="entry name" value="S_TKc"/>
    <property type="match status" value="1"/>
</dbReference>
<reference evidence="8 9" key="1">
    <citation type="submission" date="2019-07" db="EMBL/GenBank/DDBJ databases">
        <title>New species of Amycolatopsis and Streptomyces.</title>
        <authorList>
            <person name="Duangmal K."/>
            <person name="Teo W.F.A."/>
            <person name="Lipun K."/>
        </authorList>
    </citation>
    <scope>NUCLEOTIDE SEQUENCE [LARGE SCALE GENOMIC DNA]</scope>
    <source>
        <strain evidence="8 9">NBRC 106415</strain>
    </source>
</reference>
<dbReference type="SMART" id="SM01043">
    <property type="entry name" value="BTAD"/>
    <property type="match status" value="1"/>
</dbReference>
<keyword evidence="8" id="KW-0808">Transferase</keyword>
<gene>
    <name evidence="8" type="ORF">FNH08_30400</name>
</gene>
<evidence type="ECO:0000256" key="2">
    <source>
        <dbReference type="ARBA" id="ARBA00023012"/>
    </source>
</evidence>
<dbReference type="GO" id="GO:0003677">
    <property type="term" value="F:DNA binding"/>
    <property type="evidence" value="ECO:0007669"/>
    <property type="project" value="UniProtKB-KW"/>
</dbReference>
<dbReference type="InterPro" id="IPR036388">
    <property type="entry name" value="WH-like_DNA-bd_sf"/>
</dbReference>
<dbReference type="InterPro" id="IPR011990">
    <property type="entry name" value="TPR-like_helical_dom_sf"/>
</dbReference>
<dbReference type="Gene3D" id="1.10.10.10">
    <property type="entry name" value="Winged helix-like DNA-binding domain superfamily/Winged helix DNA-binding domain"/>
    <property type="match status" value="1"/>
</dbReference>
<dbReference type="CDD" id="cd01427">
    <property type="entry name" value="HAD_like"/>
    <property type="match status" value="1"/>
</dbReference>
<keyword evidence="8" id="KW-0418">Kinase</keyword>
<dbReference type="Proteomes" id="UP000400924">
    <property type="component" value="Unassembled WGS sequence"/>
</dbReference>
<keyword evidence="3" id="KW-0805">Transcription regulation</keyword>
<dbReference type="GO" id="GO:0006355">
    <property type="term" value="P:regulation of DNA-templated transcription"/>
    <property type="evidence" value="ECO:0007669"/>
    <property type="project" value="InterPro"/>
</dbReference>
<evidence type="ECO:0000256" key="5">
    <source>
        <dbReference type="ARBA" id="ARBA00023163"/>
    </source>
</evidence>
<dbReference type="InterPro" id="IPR011009">
    <property type="entry name" value="Kinase-like_dom_sf"/>
</dbReference>
<dbReference type="InterPro" id="IPR001245">
    <property type="entry name" value="Ser-Thr/Tyr_kinase_cat_dom"/>
</dbReference>
<dbReference type="Pfam" id="PF07714">
    <property type="entry name" value="PK_Tyr_Ser-Thr"/>
    <property type="match status" value="1"/>
</dbReference>
<dbReference type="SUPFAM" id="SSF46894">
    <property type="entry name" value="C-terminal effector domain of the bipartite response regulators"/>
    <property type="match status" value="1"/>
</dbReference>
<evidence type="ECO:0000256" key="6">
    <source>
        <dbReference type="SAM" id="MobiDB-lite"/>
    </source>
</evidence>
<dbReference type="Gene3D" id="3.30.200.20">
    <property type="entry name" value="Phosphorylase Kinase, domain 1"/>
    <property type="match status" value="1"/>
</dbReference>
<dbReference type="Pfam" id="PF00702">
    <property type="entry name" value="Hydrolase"/>
    <property type="match status" value="1"/>
</dbReference>
<dbReference type="GO" id="GO:0005524">
    <property type="term" value="F:ATP binding"/>
    <property type="evidence" value="ECO:0007669"/>
    <property type="project" value="InterPro"/>
</dbReference>
<dbReference type="OrthoDB" id="4495511at2"/>
<feature type="domain" description="Protein kinase" evidence="7">
    <location>
        <begin position="413"/>
        <end position="706"/>
    </location>
</feature>
<dbReference type="Gene3D" id="3.40.50.1000">
    <property type="entry name" value="HAD superfamily/HAD-like"/>
    <property type="match status" value="1"/>
</dbReference>
<dbReference type="SMART" id="SM00862">
    <property type="entry name" value="Trans_reg_C"/>
    <property type="match status" value="1"/>
</dbReference>
<comment type="caution">
    <text evidence="8">The sequence shown here is derived from an EMBL/GenBank/DDBJ whole genome shotgun (WGS) entry which is preliminary data.</text>
</comment>